<dbReference type="SUPFAM" id="SSF161111">
    <property type="entry name" value="Cation efflux protein transmembrane domain-like"/>
    <property type="match status" value="1"/>
</dbReference>
<evidence type="ECO:0000313" key="10">
    <source>
        <dbReference type="Proteomes" id="UP001172778"/>
    </source>
</evidence>
<keyword evidence="2 7" id="KW-0812">Transmembrane</keyword>
<evidence type="ECO:0000256" key="2">
    <source>
        <dbReference type="ARBA" id="ARBA00022692"/>
    </source>
</evidence>
<keyword evidence="3" id="KW-0813">Transport</keyword>
<feature type="transmembrane region" description="Helical" evidence="7">
    <location>
        <begin position="85"/>
        <end position="104"/>
    </location>
</feature>
<evidence type="ECO:0000256" key="6">
    <source>
        <dbReference type="SAM" id="MobiDB-lite"/>
    </source>
</evidence>
<keyword evidence="10" id="KW-1185">Reference proteome</keyword>
<comment type="caution">
    <text evidence="9">The sequence shown here is derived from an EMBL/GenBank/DDBJ whole genome shotgun (WGS) entry which is preliminary data.</text>
</comment>
<feature type="transmembrane region" description="Helical" evidence="7">
    <location>
        <begin position="60"/>
        <end position="78"/>
    </location>
</feature>
<dbReference type="Pfam" id="PF01545">
    <property type="entry name" value="Cation_efflux"/>
    <property type="match status" value="1"/>
</dbReference>
<reference evidence="9" key="1">
    <citation type="submission" date="2023-03" db="EMBL/GenBank/DDBJ databases">
        <title>Chitinimonas shenzhenensis gen. nov., sp. nov., a novel member of family Burkholderiaceae isolated from activated sludge collected in Shen Zhen, China.</title>
        <authorList>
            <person name="Wang X."/>
        </authorList>
    </citation>
    <scope>NUCLEOTIDE SEQUENCE</scope>
    <source>
        <strain evidence="9">DQS-5</strain>
    </source>
</reference>
<dbReference type="InterPro" id="IPR027469">
    <property type="entry name" value="Cation_efflux_TMD_sf"/>
</dbReference>
<feature type="transmembrane region" description="Helical" evidence="7">
    <location>
        <begin position="176"/>
        <end position="194"/>
    </location>
</feature>
<feature type="transmembrane region" description="Helical" evidence="7">
    <location>
        <begin position="22"/>
        <end position="40"/>
    </location>
</feature>
<dbReference type="Gene3D" id="1.20.1510.10">
    <property type="entry name" value="Cation efflux protein transmembrane domain"/>
    <property type="match status" value="1"/>
</dbReference>
<evidence type="ECO:0000259" key="8">
    <source>
        <dbReference type="Pfam" id="PF01545"/>
    </source>
</evidence>
<evidence type="ECO:0000256" key="4">
    <source>
        <dbReference type="ARBA" id="ARBA00022989"/>
    </source>
</evidence>
<dbReference type="InterPro" id="IPR058533">
    <property type="entry name" value="Cation_efflux_TM"/>
</dbReference>
<dbReference type="PANTHER" id="PTHR11562:SF17">
    <property type="entry name" value="RE54080P-RELATED"/>
    <property type="match status" value="1"/>
</dbReference>
<keyword evidence="3" id="KW-0862">Zinc</keyword>
<dbReference type="InterPro" id="IPR050681">
    <property type="entry name" value="CDF/SLC30A"/>
</dbReference>
<accession>A0ABT7DX11</accession>
<comment type="subcellular location">
    <subcellularLocation>
        <location evidence="1">Membrane</location>
        <topology evidence="1">Multi-pass membrane protein</topology>
    </subcellularLocation>
</comment>
<organism evidence="9 10">
    <name type="scientific">Parachitinimonas caeni</name>
    <dbReference type="NCBI Taxonomy" id="3031301"/>
    <lineage>
        <taxon>Bacteria</taxon>
        <taxon>Pseudomonadati</taxon>
        <taxon>Pseudomonadota</taxon>
        <taxon>Betaproteobacteria</taxon>
        <taxon>Neisseriales</taxon>
        <taxon>Chitinibacteraceae</taxon>
        <taxon>Parachitinimonas</taxon>
    </lineage>
</organism>
<dbReference type="EMBL" id="JARRAF010000011">
    <property type="protein sequence ID" value="MDK2124608.1"/>
    <property type="molecule type" value="Genomic_DNA"/>
</dbReference>
<keyword evidence="3" id="KW-0406">Ion transport</keyword>
<keyword evidence="4 7" id="KW-1133">Transmembrane helix</keyword>
<protein>
    <submittedName>
        <fullName evidence="9">Cation diffusion facilitator family transporter</fullName>
    </submittedName>
</protein>
<evidence type="ECO:0000256" key="5">
    <source>
        <dbReference type="ARBA" id="ARBA00023136"/>
    </source>
</evidence>
<feature type="region of interest" description="Disordered" evidence="6">
    <location>
        <begin position="203"/>
        <end position="226"/>
    </location>
</feature>
<evidence type="ECO:0000256" key="3">
    <source>
        <dbReference type="ARBA" id="ARBA00022906"/>
    </source>
</evidence>
<feature type="transmembrane region" description="Helical" evidence="7">
    <location>
        <begin position="153"/>
        <end position="170"/>
    </location>
</feature>
<sequence>MGAHCCQHHTSPPQTSRRYRRILWLALFINLGMFLVEIASGLRAGSVSLLADSLDFLGDAANYGISLVVLGSSLAARARASMIKAWTMGLFGVGVLASAIWHALTGGTPQAETMGFVGTAALLANLTVAGLLYAYRDGDSNMRSVWLCTRNDALGNIAVLLAALGVFGTGSAWPDLLVALIMATLALQAAWVVIRQARQELAATPTTSHPSTRSPSYRRANASGRS</sequence>
<dbReference type="Proteomes" id="UP001172778">
    <property type="component" value="Unassembled WGS sequence"/>
</dbReference>
<dbReference type="PANTHER" id="PTHR11562">
    <property type="entry name" value="CATION EFFLUX PROTEIN/ ZINC TRANSPORTER"/>
    <property type="match status" value="1"/>
</dbReference>
<evidence type="ECO:0000256" key="1">
    <source>
        <dbReference type="ARBA" id="ARBA00004141"/>
    </source>
</evidence>
<proteinExistence type="predicted"/>
<feature type="compositionally biased region" description="Low complexity" evidence="6">
    <location>
        <begin position="204"/>
        <end position="219"/>
    </location>
</feature>
<keyword evidence="5 7" id="KW-0472">Membrane</keyword>
<dbReference type="RefSeq" id="WP_284100921.1">
    <property type="nucleotide sequence ID" value="NZ_JARRAF010000011.1"/>
</dbReference>
<keyword evidence="3" id="KW-0864">Zinc transport</keyword>
<evidence type="ECO:0000313" key="9">
    <source>
        <dbReference type="EMBL" id="MDK2124608.1"/>
    </source>
</evidence>
<name>A0ABT7DX11_9NEIS</name>
<feature type="transmembrane region" description="Helical" evidence="7">
    <location>
        <begin position="116"/>
        <end position="133"/>
    </location>
</feature>
<evidence type="ECO:0000256" key="7">
    <source>
        <dbReference type="SAM" id="Phobius"/>
    </source>
</evidence>
<feature type="domain" description="Cation efflux protein transmembrane" evidence="8">
    <location>
        <begin position="23"/>
        <end position="201"/>
    </location>
</feature>
<gene>
    <name evidence="9" type="ORF">PZA18_11150</name>
</gene>